<name>A0AAN6SND2_9PEZI</name>
<dbReference type="GO" id="GO:0016702">
    <property type="term" value="F:oxidoreductase activity, acting on single donors with incorporation of molecular oxygen, incorporation of two atoms of oxygen"/>
    <property type="evidence" value="ECO:0007669"/>
    <property type="project" value="UniProtKB-ARBA"/>
</dbReference>
<sequence length="284" mass="30914">MGSLGHTLPPFTVLDDTRPDDMSLPAFMVSTTRGFLPRMDPIVALPAEFDALESLLQRMPVKTLSGDPGLLADGKLGEAVAQELPDLTDAVDKYKANLPLMNALYRDYSFLASAYLLEPCHERFVRGEGYGLGRDVLPANIARPIAKCAALCDFKPFMEYAGSYALFNYRLVDPSLGLASSNLRLIRAFEHGLDPSSSEAGFVLVHIEMVKHSGALVAGAVACLKACTASHSPPPSPARQELNTALHTVLTSLQKVNATMETMWTRSRPTQYTSFRTFIFGITS</sequence>
<dbReference type="PANTHER" id="PTHR28657">
    <property type="entry name" value="INDOLEAMINE 2,3-DIOXYGENASE"/>
    <property type="match status" value="1"/>
</dbReference>
<evidence type="ECO:0000313" key="5">
    <source>
        <dbReference type="Proteomes" id="UP001303115"/>
    </source>
</evidence>
<feature type="non-terminal residue" evidence="4">
    <location>
        <position position="284"/>
    </location>
</feature>
<dbReference type="InterPro" id="IPR037217">
    <property type="entry name" value="Trp/Indoleamine_2_3_dOase-like"/>
</dbReference>
<dbReference type="EMBL" id="MU854518">
    <property type="protein sequence ID" value="KAK4033628.1"/>
    <property type="molecule type" value="Genomic_DNA"/>
</dbReference>
<comment type="similarity">
    <text evidence="1">Belongs to the indoleamine 2,3-dioxygenase family.</text>
</comment>
<proteinExistence type="inferred from homology"/>
<evidence type="ECO:0000256" key="2">
    <source>
        <dbReference type="ARBA" id="ARBA00022723"/>
    </source>
</evidence>
<evidence type="ECO:0000256" key="3">
    <source>
        <dbReference type="ARBA" id="ARBA00023004"/>
    </source>
</evidence>
<keyword evidence="5" id="KW-1185">Reference proteome</keyword>
<reference evidence="5" key="1">
    <citation type="journal article" date="2023" name="Mol. Phylogenet. Evol.">
        <title>Genome-scale phylogeny and comparative genomics of the fungal order Sordariales.</title>
        <authorList>
            <person name="Hensen N."/>
            <person name="Bonometti L."/>
            <person name="Westerberg I."/>
            <person name="Brannstrom I.O."/>
            <person name="Guillou S."/>
            <person name="Cros-Aarteil S."/>
            <person name="Calhoun S."/>
            <person name="Haridas S."/>
            <person name="Kuo A."/>
            <person name="Mondo S."/>
            <person name="Pangilinan J."/>
            <person name="Riley R."/>
            <person name="LaButti K."/>
            <person name="Andreopoulos B."/>
            <person name="Lipzen A."/>
            <person name="Chen C."/>
            <person name="Yan M."/>
            <person name="Daum C."/>
            <person name="Ng V."/>
            <person name="Clum A."/>
            <person name="Steindorff A."/>
            <person name="Ohm R.A."/>
            <person name="Martin F."/>
            <person name="Silar P."/>
            <person name="Natvig D.O."/>
            <person name="Lalanne C."/>
            <person name="Gautier V."/>
            <person name="Ament-Velasquez S.L."/>
            <person name="Kruys A."/>
            <person name="Hutchinson M.I."/>
            <person name="Powell A.J."/>
            <person name="Barry K."/>
            <person name="Miller A.N."/>
            <person name="Grigoriev I.V."/>
            <person name="Debuchy R."/>
            <person name="Gladieux P."/>
            <person name="Hiltunen Thoren M."/>
            <person name="Johannesson H."/>
        </authorList>
    </citation>
    <scope>NUCLEOTIDE SEQUENCE [LARGE SCALE GENOMIC DNA]</scope>
    <source>
        <strain evidence="5">CBS 284.82</strain>
    </source>
</reference>
<protein>
    <submittedName>
        <fullName evidence="4">Uncharacterized protein</fullName>
    </submittedName>
</protein>
<dbReference type="PANTHER" id="PTHR28657:SF3">
    <property type="entry name" value="INDOLEAMINE 2,3-DIOXYGENASE"/>
    <property type="match status" value="1"/>
</dbReference>
<gene>
    <name evidence="4" type="ORF">C8A01DRAFT_39894</name>
</gene>
<organism evidence="4 5">
    <name type="scientific">Parachaetomium inaequale</name>
    <dbReference type="NCBI Taxonomy" id="2588326"/>
    <lineage>
        <taxon>Eukaryota</taxon>
        <taxon>Fungi</taxon>
        <taxon>Dikarya</taxon>
        <taxon>Ascomycota</taxon>
        <taxon>Pezizomycotina</taxon>
        <taxon>Sordariomycetes</taxon>
        <taxon>Sordariomycetidae</taxon>
        <taxon>Sordariales</taxon>
        <taxon>Chaetomiaceae</taxon>
        <taxon>Parachaetomium</taxon>
    </lineage>
</organism>
<accession>A0AAN6SND2</accession>
<keyword evidence="3" id="KW-0408">Iron</keyword>
<keyword evidence="2" id="KW-0479">Metal-binding</keyword>
<dbReference type="Pfam" id="PF01231">
    <property type="entry name" value="IDO"/>
    <property type="match status" value="1"/>
</dbReference>
<evidence type="ECO:0000256" key="1">
    <source>
        <dbReference type="ARBA" id="ARBA00007119"/>
    </source>
</evidence>
<dbReference type="Proteomes" id="UP001303115">
    <property type="component" value="Unassembled WGS sequence"/>
</dbReference>
<dbReference type="GO" id="GO:0046872">
    <property type="term" value="F:metal ion binding"/>
    <property type="evidence" value="ECO:0007669"/>
    <property type="project" value="UniProtKB-KW"/>
</dbReference>
<evidence type="ECO:0000313" key="4">
    <source>
        <dbReference type="EMBL" id="KAK4033628.1"/>
    </source>
</evidence>
<dbReference type="GO" id="GO:0019441">
    <property type="term" value="P:L-tryptophan catabolic process to kynurenine"/>
    <property type="evidence" value="ECO:0007669"/>
    <property type="project" value="InterPro"/>
</dbReference>
<dbReference type="Gene3D" id="1.20.58.480">
    <property type="match status" value="1"/>
</dbReference>
<dbReference type="GO" id="GO:0020037">
    <property type="term" value="F:heme binding"/>
    <property type="evidence" value="ECO:0007669"/>
    <property type="project" value="InterPro"/>
</dbReference>
<dbReference type="AlphaFoldDB" id="A0AAN6SND2"/>
<dbReference type="SUPFAM" id="SSF140959">
    <property type="entry name" value="Indolic compounds 2,3-dioxygenase-like"/>
    <property type="match status" value="1"/>
</dbReference>
<comment type="caution">
    <text evidence="4">The sequence shown here is derived from an EMBL/GenBank/DDBJ whole genome shotgun (WGS) entry which is preliminary data.</text>
</comment>
<dbReference type="InterPro" id="IPR000898">
    <property type="entry name" value="Indolamine_dOase"/>
</dbReference>